<keyword evidence="5" id="KW-1185">Reference proteome</keyword>
<dbReference type="InterPro" id="IPR045175">
    <property type="entry name" value="M28_fam"/>
</dbReference>
<evidence type="ECO:0000259" key="3">
    <source>
        <dbReference type="Pfam" id="PF04389"/>
    </source>
</evidence>
<reference evidence="4" key="1">
    <citation type="submission" date="2021-11" db="EMBL/GenBank/DDBJ databases">
        <authorList>
            <person name="Qingchun L."/>
            <person name="Dong Z."/>
            <person name="Zongwei Q."/>
            <person name="Jia Z."/>
            <person name="Duotao L."/>
        </authorList>
    </citation>
    <scope>NUCLEOTIDE SEQUENCE</scope>
    <source>
        <strain evidence="4">WLY-B-L2</strain>
    </source>
</reference>
<feature type="chain" id="PRO_5045445064" evidence="2">
    <location>
        <begin position="24"/>
        <end position="441"/>
    </location>
</feature>
<keyword evidence="2" id="KW-0732">Signal</keyword>
<evidence type="ECO:0000256" key="1">
    <source>
        <dbReference type="SAM" id="Phobius"/>
    </source>
</evidence>
<evidence type="ECO:0000313" key="4">
    <source>
        <dbReference type="EMBL" id="MCC9293632.1"/>
    </source>
</evidence>
<sequence>MKNFMLRLLFAVLCLTCSLSFQYCYLITPLDSAEVKHNISYLSSDSFKGRLPGTLENYEVVNFIKNYFQNQHLRPYKGNYLENFNVLYPKRIEGVPYLRVIDKNGFIVRQYKYGADYKEDMLNFKDNKISFKKSDILVERGNNFQIYQNGKYFVFYNPENDNLNFRSSFMANSSQSMYVMVKKQTAQDIKKYVDSGYEVSCFIPIENKLTSVYNIIGYIEGKNTNLPPLVLCAHFDHLGTDLSGKVYSGSLDNASGTSFLLGLVKYINSLGKPDRNIVIVSFNAEEFGCLGSKAFVQKYYNELKGCKVINFDMIGSDKKIPLTIMGSKWDTKKSSLVQEIANLCRKNNVEFKYTFENSSDHEYFRAYAIDAVTLSDEDMSKIHTPEDKNRYISTASISRCFSIVSDEILNYAFSNNFYVLYCRISFILSLLGILIILKLRI</sequence>
<keyword evidence="1" id="KW-0472">Membrane</keyword>
<dbReference type="Proteomes" id="UP001165422">
    <property type="component" value="Unassembled WGS sequence"/>
</dbReference>
<evidence type="ECO:0000313" key="5">
    <source>
        <dbReference type="Proteomes" id="UP001165422"/>
    </source>
</evidence>
<comment type="caution">
    <text evidence="4">The sequence shown here is derived from an EMBL/GenBank/DDBJ whole genome shotgun (WGS) entry which is preliminary data.</text>
</comment>
<dbReference type="PANTHER" id="PTHR12147">
    <property type="entry name" value="METALLOPEPTIDASE M28 FAMILY MEMBER"/>
    <property type="match status" value="1"/>
</dbReference>
<dbReference type="Pfam" id="PF04389">
    <property type="entry name" value="Peptidase_M28"/>
    <property type="match status" value="1"/>
</dbReference>
<feature type="transmembrane region" description="Helical" evidence="1">
    <location>
        <begin position="418"/>
        <end position="437"/>
    </location>
</feature>
<evidence type="ECO:0000256" key="2">
    <source>
        <dbReference type="SAM" id="SignalP"/>
    </source>
</evidence>
<proteinExistence type="predicted"/>
<dbReference type="Gene3D" id="3.40.630.10">
    <property type="entry name" value="Zn peptidases"/>
    <property type="match status" value="1"/>
</dbReference>
<dbReference type="PANTHER" id="PTHR12147:SF26">
    <property type="entry name" value="PEPTIDASE M28 DOMAIN-CONTAINING PROTEIN"/>
    <property type="match status" value="1"/>
</dbReference>
<organism evidence="4 5">
    <name type="scientific">Clostridium aromativorans</name>
    <dbReference type="NCBI Taxonomy" id="2836848"/>
    <lineage>
        <taxon>Bacteria</taxon>
        <taxon>Bacillati</taxon>
        <taxon>Bacillota</taxon>
        <taxon>Clostridia</taxon>
        <taxon>Eubacteriales</taxon>
        <taxon>Clostridiaceae</taxon>
        <taxon>Clostridium</taxon>
    </lineage>
</organism>
<feature type="domain" description="Peptidase M28" evidence="3">
    <location>
        <begin position="214"/>
        <end position="405"/>
    </location>
</feature>
<accession>A0ABS8N1F5</accession>
<protein>
    <submittedName>
        <fullName evidence="4">M28 family peptidase</fullName>
    </submittedName>
</protein>
<keyword evidence="1" id="KW-0812">Transmembrane</keyword>
<dbReference type="EMBL" id="JAJJPB010000001">
    <property type="protein sequence ID" value="MCC9293632.1"/>
    <property type="molecule type" value="Genomic_DNA"/>
</dbReference>
<dbReference type="SUPFAM" id="SSF53187">
    <property type="entry name" value="Zn-dependent exopeptidases"/>
    <property type="match status" value="1"/>
</dbReference>
<gene>
    <name evidence="4" type="ORF">LN736_01925</name>
</gene>
<dbReference type="RefSeq" id="WP_150357886.1">
    <property type="nucleotide sequence ID" value="NZ_JAJJPB010000001.1"/>
</dbReference>
<keyword evidence="1" id="KW-1133">Transmembrane helix</keyword>
<name>A0ABS8N1F5_9CLOT</name>
<feature type="signal peptide" evidence="2">
    <location>
        <begin position="1"/>
        <end position="23"/>
    </location>
</feature>
<dbReference type="InterPro" id="IPR007484">
    <property type="entry name" value="Peptidase_M28"/>
</dbReference>